<accession>A0ACB9Z601</accession>
<comment type="caution">
    <text evidence="1">The sequence shown here is derived from an EMBL/GenBank/DDBJ whole genome shotgun (WGS) entry which is preliminary data.</text>
</comment>
<organism evidence="1 2">
    <name type="scientific">Hypoxylon rubiginosum</name>
    <dbReference type="NCBI Taxonomy" id="110542"/>
    <lineage>
        <taxon>Eukaryota</taxon>
        <taxon>Fungi</taxon>
        <taxon>Dikarya</taxon>
        <taxon>Ascomycota</taxon>
        <taxon>Pezizomycotina</taxon>
        <taxon>Sordariomycetes</taxon>
        <taxon>Xylariomycetidae</taxon>
        <taxon>Xylariales</taxon>
        <taxon>Hypoxylaceae</taxon>
        <taxon>Hypoxylon</taxon>
    </lineage>
</organism>
<keyword evidence="2" id="KW-1185">Reference proteome</keyword>
<dbReference type="EMBL" id="MU393450">
    <property type="protein sequence ID" value="KAI4867204.1"/>
    <property type="molecule type" value="Genomic_DNA"/>
</dbReference>
<gene>
    <name evidence="1" type="ORF">F4820DRAFT_414698</name>
</gene>
<protein>
    <submittedName>
        <fullName evidence="1">Heterokaryon incompatibility protein-domain-containing protein</fullName>
    </submittedName>
</protein>
<proteinExistence type="predicted"/>
<dbReference type="Proteomes" id="UP001497700">
    <property type="component" value="Unassembled WGS sequence"/>
</dbReference>
<name>A0ACB9Z601_9PEZI</name>
<reference evidence="1 2" key="1">
    <citation type="journal article" date="2022" name="New Phytol.">
        <title>Ecological generalism drives hyperdiversity of secondary metabolite gene clusters in xylarialean endophytes.</title>
        <authorList>
            <person name="Franco M.E.E."/>
            <person name="Wisecaver J.H."/>
            <person name="Arnold A.E."/>
            <person name="Ju Y.M."/>
            <person name="Slot J.C."/>
            <person name="Ahrendt S."/>
            <person name="Moore L.P."/>
            <person name="Eastman K.E."/>
            <person name="Scott K."/>
            <person name="Konkel Z."/>
            <person name="Mondo S.J."/>
            <person name="Kuo A."/>
            <person name="Hayes R.D."/>
            <person name="Haridas S."/>
            <person name="Andreopoulos B."/>
            <person name="Riley R."/>
            <person name="LaButti K."/>
            <person name="Pangilinan J."/>
            <person name="Lipzen A."/>
            <person name="Amirebrahimi M."/>
            <person name="Yan J."/>
            <person name="Adam C."/>
            <person name="Keymanesh K."/>
            <person name="Ng V."/>
            <person name="Louie K."/>
            <person name="Northen T."/>
            <person name="Drula E."/>
            <person name="Henrissat B."/>
            <person name="Hsieh H.M."/>
            <person name="Youens-Clark K."/>
            <person name="Lutzoni F."/>
            <person name="Miadlikowska J."/>
            <person name="Eastwood D.C."/>
            <person name="Hamelin R.C."/>
            <person name="Grigoriev I.V."/>
            <person name="U'Ren J.M."/>
        </authorList>
    </citation>
    <scope>NUCLEOTIDE SEQUENCE [LARGE SCALE GENOMIC DNA]</scope>
    <source>
        <strain evidence="1 2">CBS 119005</strain>
    </source>
</reference>
<evidence type="ECO:0000313" key="1">
    <source>
        <dbReference type="EMBL" id="KAI4867204.1"/>
    </source>
</evidence>
<sequence length="799" mass="88715">MSLVNAGTSILTKTKLCKRSTPTGEKRNTLEYRVPSPRRNKQNVRDTMRNAACELKTAWYQYDIVTKDQARLMVLEPSQDPEADLRAALVTIPIDQLHLYAYTALSYHWGESTVGNPIFISSQPIMTAGNTDNMSDATVSVASRLNVKDNLYEALRHLRDKDEAILLWVDGICIDQESEAEKGAQVPGMAKIYSCAADVCVWLGSADRGGRTDRAMDFISQVVSAYDIDALIRKEEADNWSDLLFLMRSSWFSRRWVIQELALAKEATIRCGSKQVDWRDFSDAISIFDLNFHKIRMLLSDRPGDYYAITELRPLGAKILVDVLSNTFFRAADRSLFEPAKTLETLVSSLPTFETTDPRDTVYAFLNIAKDTFPKFAPSMAPAGMDVPPLTSNYGHDLLTVYTNFVRYVVASSKSLDIICRQWALPEKQNPALINGSSGELPSWIKTVPDSPYGQPGEALNGRKNGDSFVGLPDAKFYNASRGKWPEVRFGMEASEPTGLSGSPVLGDGSASTHVATETALERRDSSKSGNTEEPSHSFSPESLSSRSSNLSSTRLPDTPATNSPISPIEGHHDLNDRDPSIYVKGFVLGAVSWKTDPIPDGIIPQVALERLGWSRAEGKVEYHSVPDQVWRTLVADRGPDGRPPPSWYHRACLRCLVHDTPNGHIATKVILEQRSSGIMNDYIKRVQAVTWNRVVLEAMDENGHQGETLVGIGPPRTERGDLICILFGCSVPCIIRPWVFADPSSNHGIKRRKPNAGEQPDYYEFVGEAFIYGKMDGQAIESISPGDLRARTREFLLL</sequence>
<evidence type="ECO:0000313" key="2">
    <source>
        <dbReference type="Proteomes" id="UP001497700"/>
    </source>
</evidence>